<reference evidence="11 12" key="1">
    <citation type="journal article" date="2018" name="G3 (Bethesda)">
        <title>Phylogenetic and Phylogenomic Definition of Rhizopus Species.</title>
        <authorList>
            <person name="Gryganskyi A.P."/>
            <person name="Golan J."/>
            <person name="Dolatabadi S."/>
            <person name="Mondo S."/>
            <person name="Robb S."/>
            <person name="Idnurm A."/>
            <person name="Muszewska A."/>
            <person name="Steczkiewicz K."/>
            <person name="Masonjones S."/>
            <person name="Liao H.L."/>
            <person name="Gajdeczka M.T."/>
            <person name="Anike F."/>
            <person name="Vuek A."/>
            <person name="Anishchenko I.M."/>
            <person name="Voigt K."/>
            <person name="de Hoog G.S."/>
            <person name="Smith M.E."/>
            <person name="Heitman J."/>
            <person name="Vilgalys R."/>
            <person name="Stajich J.E."/>
        </authorList>
    </citation>
    <scope>NUCLEOTIDE SEQUENCE [LARGE SCALE GENOMIC DNA]</scope>
    <source>
        <strain evidence="11 12">LSU 92-RS-03</strain>
    </source>
</reference>
<name>A0A367KU14_RHIST</name>
<evidence type="ECO:0000256" key="7">
    <source>
        <dbReference type="ARBA" id="ARBA00023128"/>
    </source>
</evidence>
<dbReference type="Pfam" id="PF09731">
    <property type="entry name" value="Mitofilin"/>
    <property type="match status" value="1"/>
</dbReference>
<evidence type="ECO:0000256" key="6">
    <source>
        <dbReference type="ARBA" id="ARBA00022989"/>
    </source>
</evidence>
<evidence type="ECO:0000256" key="9">
    <source>
        <dbReference type="ARBA" id="ARBA00025571"/>
    </source>
</evidence>
<keyword evidence="6" id="KW-1133">Transmembrane helix</keyword>
<evidence type="ECO:0000256" key="4">
    <source>
        <dbReference type="ARBA" id="ARBA00022692"/>
    </source>
</evidence>
<keyword evidence="4 10" id="KW-0812">Transmembrane</keyword>
<evidence type="ECO:0000313" key="12">
    <source>
        <dbReference type="Proteomes" id="UP000253551"/>
    </source>
</evidence>
<organism evidence="11 12">
    <name type="scientific">Rhizopus stolonifer</name>
    <name type="common">Rhizopus nigricans</name>
    <dbReference type="NCBI Taxonomy" id="4846"/>
    <lineage>
        <taxon>Eukaryota</taxon>
        <taxon>Fungi</taxon>
        <taxon>Fungi incertae sedis</taxon>
        <taxon>Mucoromycota</taxon>
        <taxon>Mucoromycotina</taxon>
        <taxon>Mucoromycetes</taxon>
        <taxon>Mucorales</taxon>
        <taxon>Mucorineae</taxon>
        <taxon>Rhizopodaceae</taxon>
        <taxon>Rhizopus</taxon>
    </lineage>
</organism>
<comment type="similarity">
    <text evidence="2 10">Belongs to the MICOS complex subunit Mic60 family.</text>
</comment>
<comment type="function">
    <text evidence="9">Component of the MICOS complex, a large protein complex of the mitochondrial inner membrane that plays crucial roles in the maintenance of crista junctions, inner membrane architecture, and formation of contact sites to the outer membrane. Plays a role in keeping cristae membranes connected to the inner boundary membrane. Also promotes protein import via the mitochondrial intermembrane space assembly (MIA) pathway.</text>
</comment>
<gene>
    <name evidence="11" type="primary">FCJ1</name>
    <name evidence="11" type="ORF">CU098_009856</name>
</gene>
<evidence type="ECO:0000313" key="11">
    <source>
        <dbReference type="EMBL" id="RCI05637.1"/>
    </source>
</evidence>
<evidence type="ECO:0000256" key="5">
    <source>
        <dbReference type="ARBA" id="ARBA00022792"/>
    </source>
</evidence>
<evidence type="ECO:0000256" key="3">
    <source>
        <dbReference type="ARBA" id="ARBA00018116"/>
    </source>
</evidence>
<dbReference type="InterPro" id="IPR019133">
    <property type="entry name" value="MIC60"/>
</dbReference>
<evidence type="ECO:0000256" key="2">
    <source>
        <dbReference type="ARBA" id="ARBA00010877"/>
    </source>
</evidence>
<keyword evidence="8" id="KW-0472">Membrane</keyword>
<evidence type="ECO:0000256" key="8">
    <source>
        <dbReference type="ARBA" id="ARBA00023136"/>
    </source>
</evidence>
<dbReference type="PANTHER" id="PTHR15415:SF7">
    <property type="entry name" value="MICOS COMPLEX SUBUNIT MIC60"/>
    <property type="match status" value="1"/>
</dbReference>
<keyword evidence="5 10" id="KW-0999">Mitochondrion inner membrane</keyword>
<comment type="subcellular location">
    <subcellularLocation>
        <location evidence="1 10">Mitochondrion inner membrane</location>
        <topology evidence="1 10">Single-pass membrane protein</topology>
    </subcellularLocation>
</comment>
<dbReference type="GO" id="GO:0061617">
    <property type="term" value="C:MICOS complex"/>
    <property type="evidence" value="ECO:0007669"/>
    <property type="project" value="TreeGrafter"/>
</dbReference>
<accession>A0A367KU14</accession>
<sequence length="578" mass="64356">MLRASKVYNGAIRSNLLNKTSLGATVFKRCESTVSSEETTKKSGSILGKFLSVTLLSGLGYGGATYYALTDKDFREVFTNNVPGAKESVKFADDLIKNNDMDKYRDHASGWKKQAEEFANTAKEFSTKIQETTNGYASSAYDTLTGQEQKKSNDLISTEKVVEKVSTPTDTVTSVKITSDKESQPVVLEVAVEKPKPIEVKSISSDNATVRELSQIVVELASILNQSGLSGLGREIIEDAETKIQKLNERFLTIDVEQAAILKSLKELTAKGDKVEGSLEEFRVEALKSLENTHSQAASSIVAREAQLKNQFEQTRVEMKNTFAQQLASDLNAQQQVLEKARTDALAEQANELQRLFVKEVKLLVEQERAGRLAQLDQVSQRFKALEKYTLQNAQALDKSRQYHVIHITLDAFQDVLNAQQKQSFADELQALNHNTKDDQVIQTVLSVIPKETAEQGVSTVSELALRFEEVSDEIRHVALVPENGGFGSHIISLLMSYLMFKKSGLVEGEDVESILARTEYYLKTDHLEYATRELNQLVGWPKKLAADWIQSARRHLEVKQALEVAETQAVLLSLLEV</sequence>
<comment type="caution">
    <text evidence="11">The sequence shown here is derived from an EMBL/GenBank/DDBJ whole genome shotgun (WGS) entry which is preliminary data.</text>
</comment>
<dbReference type="Proteomes" id="UP000253551">
    <property type="component" value="Unassembled WGS sequence"/>
</dbReference>
<dbReference type="STRING" id="4846.A0A367KU14"/>
<protein>
    <recommendedName>
        <fullName evidence="3 10">MICOS complex subunit MIC60</fullName>
    </recommendedName>
    <alternativeName>
        <fullName evidence="10">Mitofilin</fullName>
    </alternativeName>
</protein>
<keyword evidence="7 10" id="KW-0496">Mitochondrion</keyword>
<keyword evidence="12" id="KW-1185">Reference proteome</keyword>
<evidence type="ECO:0000256" key="10">
    <source>
        <dbReference type="RuleBase" id="RU363000"/>
    </source>
</evidence>
<proteinExistence type="inferred from homology"/>
<evidence type="ECO:0000256" key="1">
    <source>
        <dbReference type="ARBA" id="ARBA00004434"/>
    </source>
</evidence>
<dbReference type="EMBL" id="PJQM01000338">
    <property type="protein sequence ID" value="RCI05637.1"/>
    <property type="molecule type" value="Genomic_DNA"/>
</dbReference>
<comment type="subunit">
    <text evidence="10">Component of the mitochondrial contact site and cristae organizing system (MICOS) complex.</text>
</comment>
<dbReference type="GO" id="GO:0042407">
    <property type="term" value="P:cristae formation"/>
    <property type="evidence" value="ECO:0007669"/>
    <property type="project" value="TreeGrafter"/>
</dbReference>
<dbReference type="AlphaFoldDB" id="A0A367KU14"/>
<dbReference type="OrthoDB" id="10261039at2759"/>
<dbReference type="PANTHER" id="PTHR15415">
    <property type="entry name" value="MITOFILIN"/>
    <property type="match status" value="1"/>
</dbReference>